<dbReference type="AlphaFoldDB" id="A0A6I0K5B1"/>
<keyword evidence="1" id="KW-0328">Glycosyltransferase</keyword>
<keyword evidence="1" id="KW-0808">Transferase</keyword>
<dbReference type="EMBL" id="WCUG01000300">
    <property type="protein sequence ID" value="KAB4156106.1"/>
    <property type="molecule type" value="Genomic_DNA"/>
</dbReference>
<dbReference type="GO" id="GO:0016757">
    <property type="term" value="F:glycosyltransferase activity"/>
    <property type="evidence" value="ECO:0007669"/>
    <property type="project" value="UniProtKB-KW"/>
</dbReference>
<reference evidence="1 2" key="1">
    <citation type="journal article" date="2019" name="Nat. Med.">
        <title>A library of human gut bacterial isolates paired with longitudinal multiomics data enables mechanistic microbiome research.</title>
        <authorList>
            <person name="Poyet M."/>
            <person name="Groussin M."/>
            <person name="Gibbons S.M."/>
            <person name="Avila-Pacheco J."/>
            <person name="Jiang X."/>
            <person name="Kearney S.M."/>
            <person name="Perrotta A.R."/>
            <person name="Berdy B."/>
            <person name="Zhao S."/>
            <person name="Lieberman T.D."/>
            <person name="Swanson P.K."/>
            <person name="Smith M."/>
            <person name="Roesemann S."/>
            <person name="Alexander J.E."/>
            <person name="Rich S.A."/>
            <person name="Livny J."/>
            <person name="Vlamakis H."/>
            <person name="Clish C."/>
            <person name="Bullock K."/>
            <person name="Deik A."/>
            <person name="Scott J."/>
            <person name="Pierce K.A."/>
            <person name="Xavier R.J."/>
            <person name="Alm E.J."/>
        </authorList>
    </citation>
    <scope>NUCLEOTIDE SEQUENCE [LARGE SCALE GENOMIC DNA]</scope>
    <source>
        <strain evidence="1 2">BIOML-A27</strain>
    </source>
</reference>
<proteinExistence type="predicted"/>
<evidence type="ECO:0000313" key="1">
    <source>
        <dbReference type="EMBL" id="KAB4156106.1"/>
    </source>
</evidence>
<comment type="caution">
    <text evidence="1">The sequence shown here is derived from an EMBL/GenBank/DDBJ whole genome shotgun (WGS) entry which is preliminary data.</text>
</comment>
<protein>
    <submittedName>
        <fullName evidence="1">Amidophosphoribosyltransferase</fullName>
    </submittedName>
</protein>
<name>A0A6I0K5B1_BACUN</name>
<accession>A0A6I0K5B1</accession>
<dbReference type="Proteomes" id="UP000433928">
    <property type="component" value="Unassembled WGS sequence"/>
</dbReference>
<feature type="non-terminal residue" evidence="1">
    <location>
        <position position="52"/>
    </location>
</feature>
<organism evidence="1 2">
    <name type="scientific">Bacteroides uniformis</name>
    <dbReference type="NCBI Taxonomy" id="820"/>
    <lineage>
        <taxon>Bacteria</taxon>
        <taxon>Pseudomonadati</taxon>
        <taxon>Bacteroidota</taxon>
        <taxon>Bacteroidia</taxon>
        <taxon>Bacteroidales</taxon>
        <taxon>Bacteroidaceae</taxon>
        <taxon>Bacteroides</taxon>
    </lineage>
</organism>
<gene>
    <name evidence="1" type="ORF">GAQ59_24610</name>
</gene>
<evidence type="ECO:0000313" key="2">
    <source>
        <dbReference type="Proteomes" id="UP000433928"/>
    </source>
</evidence>
<sequence>MGGFFGTVSKASCVTDLFYGTDYNSHLGTKRGGLATYDAEEGMFARSIHNLE</sequence>